<evidence type="ECO:0000256" key="4">
    <source>
        <dbReference type="SAM" id="MobiDB-lite"/>
    </source>
</evidence>
<feature type="region of interest" description="Disordered" evidence="4">
    <location>
        <begin position="493"/>
        <end position="666"/>
    </location>
</feature>
<name>A0A1A8N1R4_9TELE</name>
<keyword evidence="2" id="KW-0963">Cytoplasm</keyword>
<feature type="compositionally biased region" description="Low complexity" evidence="4">
    <location>
        <begin position="516"/>
        <end position="527"/>
    </location>
</feature>
<evidence type="ECO:0000259" key="5">
    <source>
        <dbReference type="Pfam" id="PF15309"/>
    </source>
</evidence>
<accession>A0A1A8N1R4</accession>
<organism evidence="6">
    <name type="scientific">Nothobranchius pienaari</name>
    <dbReference type="NCBI Taxonomy" id="704102"/>
    <lineage>
        <taxon>Eukaryota</taxon>
        <taxon>Metazoa</taxon>
        <taxon>Chordata</taxon>
        <taxon>Craniata</taxon>
        <taxon>Vertebrata</taxon>
        <taxon>Euteleostomi</taxon>
        <taxon>Actinopterygii</taxon>
        <taxon>Neopterygii</taxon>
        <taxon>Teleostei</taxon>
        <taxon>Neoteleostei</taxon>
        <taxon>Acanthomorphata</taxon>
        <taxon>Ovalentaria</taxon>
        <taxon>Atherinomorphae</taxon>
        <taxon>Cyprinodontiformes</taxon>
        <taxon>Nothobranchiidae</taxon>
        <taxon>Nothobranchius</taxon>
    </lineage>
</organism>
<comment type="subcellular location">
    <subcellularLocation>
        <location evidence="1">Cytoplasm</location>
        <location evidence="1">Cytoskeleton</location>
        <location evidence="1">Microtubule organizing center</location>
        <location evidence="1">Centrosome</location>
    </subcellularLocation>
</comment>
<proteinExistence type="predicted"/>
<feature type="region of interest" description="Disordered" evidence="4">
    <location>
        <begin position="174"/>
        <end position="217"/>
    </location>
</feature>
<feature type="compositionally biased region" description="Low complexity" evidence="4">
    <location>
        <begin position="174"/>
        <end position="187"/>
    </location>
</feature>
<feature type="compositionally biased region" description="Low complexity" evidence="4">
    <location>
        <begin position="380"/>
        <end position="400"/>
    </location>
</feature>
<feature type="compositionally biased region" description="Polar residues" evidence="4">
    <location>
        <begin position="748"/>
        <end position="757"/>
    </location>
</feature>
<keyword evidence="3" id="KW-0206">Cytoskeleton</keyword>
<feature type="region of interest" description="Disordered" evidence="4">
    <location>
        <begin position="1"/>
        <end position="54"/>
    </location>
</feature>
<sequence length="828" mass="90601">MALRRPANFQRRAPGWRRSGDESYWDSLISEEEPLPRVPQPSRRPQSAIEGGGQLDTWLEHLRMMESKVRPDISNASYADRTTSTPVLDSKQRSYLSFSTSSSSCGSPSLCGSSPGSQDSLQAGLLLRQRRRGSWEKAHITQSPKKEQAQLSYLAPVKIGWLPVQRRVMMVASDGSQNQGSNSSAGQVKLKKPLTPTLQRTGETPIAQDAETGRSHNRVSALCVKTWRTPDRDSPDVREVADEPSFHAEQGGRRVGWQSLRTSWKASRVAAFPGGYISSELSTGTIVDSGKKCPLTKTISPEPLKHSPLHHTTSADPSGQLQISPKSQSPVQRASSVQPIKATAFYGISASSGAPHTLDNPSVTTLVPQSKTPFSSITISSKKVSRSASFSGSNSSSMPSTPGLDHQPMDPNSRQMRVQRKATIIKVTDKRVTSTLSPSTSRPGTPPACCGLDTVVRRRKATIIKVTEHKESYSPAKTPIRNPEFRHSYTEGLHKSQENGSDNAAPRYHCLDPGPNSSTTSNTSSSSPKKHSTLHRSTFNFFVSSPPATTPAPPEVSSKAVGQRSDRLKRLSCCGDLTGHTEPSEEIGEQSAASKWSFGPPQGNRINPVNLDRGFISPGKEEKEAGQPVEHALSPPTEEEEGMPPSVEGKRRASPSLTLITAPDPHHSQEEVLALNAAAIIANIKLQRQLSKKKTPCSYPEDSAASLQGNTVTDGRKNMKTSSEQPQHQNQPHAESAPLRPEHKRSSETISLRQALQRSRPDFISRSQSRVQELERKAQERRLRSSLEGRQLQQKRACSTNPTSVNGNLVRQRDRGISWKETTPRSRK</sequence>
<evidence type="ECO:0000313" key="6">
    <source>
        <dbReference type="EMBL" id="SBR62822.1"/>
    </source>
</evidence>
<feature type="region of interest" description="Disordered" evidence="4">
    <location>
        <begin position="299"/>
        <end position="336"/>
    </location>
</feature>
<feature type="region of interest" description="Disordered" evidence="4">
    <location>
        <begin position="431"/>
        <end position="453"/>
    </location>
</feature>
<feature type="region of interest" description="Disordered" evidence="4">
    <location>
        <begin position="692"/>
        <end position="828"/>
    </location>
</feature>
<dbReference type="InterPro" id="IPR029299">
    <property type="entry name" value="ALMS_motif"/>
</dbReference>
<feature type="compositionally biased region" description="Polar residues" evidence="4">
    <location>
        <begin position="720"/>
        <end position="733"/>
    </location>
</feature>
<feature type="domain" description="ALMS motif" evidence="5">
    <location>
        <begin position="748"/>
        <end position="828"/>
    </location>
</feature>
<feature type="region of interest" description="Disordered" evidence="4">
    <location>
        <begin position="375"/>
        <end position="415"/>
    </location>
</feature>
<feature type="region of interest" description="Disordered" evidence="4">
    <location>
        <begin position="98"/>
        <end position="119"/>
    </location>
</feature>
<evidence type="ECO:0000256" key="3">
    <source>
        <dbReference type="ARBA" id="ARBA00023212"/>
    </source>
</evidence>
<dbReference type="EMBL" id="HAEF01021663">
    <property type="protein sequence ID" value="SBR62822.1"/>
    <property type="molecule type" value="Transcribed_RNA"/>
</dbReference>
<evidence type="ECO:0000256" key="2">
    <source>
        <dbReference type="ARBA" id="ARBA00022490"/>
    </source>
</evidence>
<reference evidence="6" key="2">
    <citation type="submission" date="2016-06" db="EMBL/GenBank/DDBJ databases">
        <title>The genome of a short-lived fish provides insights into sex chromosome evolution and the genetic control of aging.</title>
        <authorList>
            <person name="Reichwald K."/>
            <person name="Felder M."/>
            <person name="Petzold A."/>
            <person name="Koch P."/>
            <person name="Groth M."/>
            <person name="Platzer M."/>
        </authorList>
    </citation>
    <scope>NUCLEOTIDE SEQUENCE</scope>
    <source>
        <tissue evidence="6">Brain</tissue>
    </source>
</reference>
<dbReference type="GO" id="GO:0005813">
    <property type="term" value="C:centrosome"/>
    <property type="evidence" value="ECO:0007669"/>
    <property type="project" value="UniProtKB-SubCell"/>
</dbReference>
<gene>
    <name evidence="6" type="primary">Nfu_g_1_023413</name>
</gene>
<feature type="compositionally biased region" description="Polar residues" evidence="4">
    <location>
        <begin position="791"/>
        <end position="809"/>
    </location>
</feature>
<dbReference type="Pfam" id="PF15309">
    <property type="entry name" value="ALMS_motif"/>
    <property type="match status" value="1"/>
</dbReference>
<reference evidence="6" key="1">
    <citation type="submission" date="2016-05" db="EMBL/GenBank/DDBJ databases">
        <authorList>
            <person name="Lavstsen T."/>
            <person name="Jespersen J.S."/>
        </authorList>
    </citation>
    <scope>NUCLEOTIDE SEQUENCE</scope>
    <source>
        <tissue evidence="6">Brain</tissue>
    </source>
</reference>
<feature type="compositionally biased region" description="Basic and acidic residues" evidence="4">
    <location>
        <begin position="772"/>
        <end position="787"/>
    </location>
</feature>
<feature type="compositionally biased region" description="Basic and acidic residues" evidence="4">
    <location>
        <begin position="811"/>
        <end position="828"/>
    </location>
</feature>
<protein>
    <recommendedName>
        <fullName evidence="5">ALMS motif domain-containing protein</fullName>
    </recommendedName>
</protein>
<dbReference type="AlphaFoldDB" id="A0A1A8N1R4"/>
<evidence type="ECO:0000256" key="1">
    <source>
        <dbReference type="ARBA" id="ARBA00004300"/>
    </source>
</evidence>
<feature type="compositionally biased region" description="Polar residues" evidence="4">
    <location>
        <begin position="433"/>
        <end position="443"/>
    </location>
</feature>
<feature type="compositionally biased region" description="Polar residues" evidence="4">
    <location>
        <begin position="310"/>
        <end position="336"/>
    </location>
</feature>